<dbReference type="AlphaFoldDB" id="A0A5B9DXE3"/>
<dbReference type="RefSeq" id="WP_147627253.1">
    <property type="nucleotide sequence ID" value="NZ_CP042807.1"/>
</dbReference>
<sequence>MTWQPGQPVRSASDDAEWQAWRKARKLAQQRARRRQYPRIDYYPSDAARAVMMVNAGDYPGGDFSAVIDRLILAAAGELPE</sequence>
<gene>
    <name evidence="1" type="ORF">CS053_09455</name>
</gene>
<name>A0A5B9DXE3_9GAMM</name>
<dbReference type="KEGG" id="rgl:CS053_09455"/>
<dbReference type="Proteomes" id="UP000321807">
    <property type="component" value="Chromosome"/>
</dbReference>
<evidence type="ECO:0000313" key="1">
    <source>
        <dbReference type="EMBL" id="QEE24703.1"/>
    </source>
</evidence>
<dbReference type="EMBL" id="CP042807">
    <property type="protein sequence ID" value="QEE24703.1"/>
    <property type="molecule type" value="Genomic_DNA"/>
</dbReference>
<accession>A0A5B9DXE3</accession>
<evidence type="ECO:0000313" key="2">
    <source>
        <dbReference type="Proteomes" id="UP000321807"/>
    </source>
</evidence>
<protein>
    <submittedName>
        <fullName evidence="1">Uncharacterized protein</fullName>
    </submittedName>
</protein>
<organism evidence="1 2">
    <name type="scientific">Rhodanobacter glycinis</name>
    <dbReference type="NCBI Taxonomy" id="582702"/>
    <lineage>
        <taxon>Bacteria</taxon>
        <taxon>Pseudomonadati</taxon>
        <taxon>Pseudomonadota</taxon>
        <taxon>Gammaproteobacteria</taxon>
        <taxon>Lysobacterales</taxon>
        <taxon>Rhodanobacteraceae</taxon>
        <taxon>Rhodanobacter</taxon>
    </lineage>
</organism>
<reference evidence="1 2" key="1">
    <citation type="submission" date="2019-08" db="EMBL/GenBank/DDBJ databases">
        <title>Complete genome sequence of Rhodanobacter glycinis strain T01E-68 isolated from tomato root.</title>
        <authorList>
            <person name="Weon H.-Y."/>
            <person name="Lee S.A."/>
        </authorList>
    </citation>
    <scope>NUCLEOTIDE SEQUENCE [LARGE SCALE GENOMIC DNA]</scope>
    <source>
        <strain evidence="1 2">T01E-68</strain>
    </source>
</reference>
<proteinExistence type="predicted"/>